<comment type="caution">
    <text evidence="1">The sequence shown here is derived from an EMBL/GenBank/DDBJ whole genome shotgun (WGS) entry which is preliminary data.</text>
</comment>
<evidence type="ECO:0000313" key="2">
    <source>
        <dbReference type="Proteomes" id="UP001596527"/>
    </source>
</evidence>
<dbReference type="EMBL" id="JBHTEF010000001">
    <property type="protein sequence ID" value="MFC7581775.1"/>
    <property type="molecule type" value="Genomic_DNA"/>
</dbReference>
<organism evidence="1 2">
    <name type="scientific">Schaalia naturae</name>
    <dbReference type="NCBI Taxonomy" id="635203"/>
    <lineage>
        <taxon>Bacteria</taxon>
        <taxon>Bacillati</taxon>
        <taxon>Actinomycetota</taxon>
        <taxon>Actinomycetes</taxon>
        <taxon>Actinomycetales</taxon>
        <taxon>Actinomycetaceae</taxon>
        <taxon>Schaalia</taxon>
    </lineage>
</organism>
<keyword evidence="2" id="KW-1185">Reference proteome</keyword>
<name>A0ABW2SPJ7_9ACTO</name>
<protein>
    <submittedName>
        <fullName evidence="1">Uncharacterized protein</fullName>
    </submittedName>
</protein>
<sequence length="99" mass="10059">MRDLFEFPVLGGGAAAALGHEHPKVVGMGLRFSVGPAGLDLLVDDRVEHGVAPGSGDQIDLAQVMSGVALVLDHLPLGLVEACNGDGMELDGDDVGMVA</sequence>
<evidence type="ECO:0000313" key="1">
    <source>
        <dbReference type="EMBL" id="MFC7581775.1"/>
    </source>
</evidence>
<dbReference type="RefSeq" id="WP_380975363.1">
    <property type="nucleotide sequence ID" value="NZ_JBHTEF010000001.1"/>
</dbReference>
<accession>A0ABW2SPJ7</accession>
<gene>
    <name evidence="1" type="ORF">ACFQWG_11280</name>
</gene>
<dbReference type="Proteomes" id="UP001596527">
    <property type="component" value="Unassembled WGS sequence"/>
</dbReference>
<reference evidence="2" key="1">
    <citation type="journal article" date="2019" name="Int. J. Syst. Evol. Microbiol.">
        <title>The Global Catalogue of Microorganisms (GCM) 10K type strain sequencing project: providing services to taxonomists for standard genome sequencing and annotation.</title>
        <authorList>
            <consortium name="The Broad Institute Genomics Platform"/>
            <consortium name="The Broad Institute Genome Sequencing Center for Infectious Disease"/>
            <person name="Wu L."/>
            <person name="Ma J."/>
        </authorList>
    </citation>
    <scope>NUCLEOTIDE SEQUENCE [LARGE SCALE GENOMIC DNA]</scope>
    <source>
        <strain evidence="2">CCUG 56698</strain>
    </source>
</reference>
<proteinExistence type="predicted"/>